<dbReference type="SUPFAM" id="SSF49417">
    <property type="entry name" value="p53-like transcription factors"/>
    <property type="match status" value="1"/>
</dbReference>
<dbReference type="EMBL" id="JASAOG010000010">
    <property type="protein sequence ID" value="KAK0066727.1"/>
    <property type="molecule type" value="Genomic_DNA"/>
</dbReference>
<evidence type="ECO:0000313" key="2">
    <source>
        <dbReference type="EMBL" id="KAK0066727.1"/>
    </source>
</evidence>
<dbReference type="AlphaFoldDB" id="A0AAD8C6B3"/>
<keyword evidence="3" id="KW-1185">Reference proteome</keyword>
<evidence type="ECO:0000256" key="1">
    <source>
        <dbReference type="SAM" id="Coils"/>
    </source>
</evidence>
<organism evidence="2 3">
    <name type="scientific">Biomphalaria pfeifferi</name>
    <name type="common">Bloodfluke planorb</name>
    <name type="synonym">Freshwater snail</name>
    <dbReference type="NCBI Taxonomy" id="112525"/>
    <lineage>
        <taxon>Eukaryota</taxon>
        <taxon>Metazoa</taxon>
        <taxon>Spiralia</taxon>
        <taxon>Lophotrochozoa</taxon>
        <taxon>Mollusca</taxon>
        <taxon>Gastropoda</taxon>
        <taxon>Heterobranchia</taxon>
        <taxon>Euthyneura</taxon>
        <taxon>Panpulmonata</taxon>
        <taxon>Hygrophila</taxon>
        <taxon>Lymnaeoidea</taxon>
        <taxon>Planorbidae</taxon>
        <taxon>Biomphalaria</taxon>
    </lineage>
</organism>
<proteinExistence type="predicted"/>
<keyword evidence="1" id="KW-0175">Coiled coil</keyword>
<feature type="coiled-coil region" evidence="1">
    <location>
        <begin position="163"/>
        <end position="190"/>
    </location>
</feature>
<protein>
    <submittedName>
        <fullName evidence="2">Uncharacterized protein</fullName>
    </submittedName>
</protein>
<reference evidence="2" key="2">
    <citation type="submission" date="2023-04" db="EMBL/GenBank/DDBJ databases">
        <authorList>
            <person name="Bu L."/>
            <person name="Lu L."/>
            <person name="Laidemitt M.R."/>
            <person name="Zhang S.M."/>
            <person name="Mutuku M."/>
            <person name="Mkoji G."/>
            <person name="Steinauer M."/>
            <person name="Loker E.S."/>
        </authorList>
    </citation>
    <scope>NUCLEOTIDE SEQUENCE</scope>
    <source>
        <strain evidence="2">KasaAsao</strain>
        <tissue evidence="2">Whole Snail</tissue>
    </source>
</reference>
<dbReference type="InterPro" id="IPR008967">
    <property type="entry name" value="p53-like_TF_DNA-bd_sf"/>
</dbReference>
<gene>
    <name evidence="2" type="ORF">Bpfe_004159</name>
</gene>
<dbReference type="Gene3D" id="1.10.238.10">
    <property type="entry name" value="EF-hand"/>
    <property type="match status" value="1"/>
</dbReference>
<evidence type="ECO:0000313" key="3">
    <source>
        <dbReference type="Proteomes" id="UP001233172"/>
    </source>
</evidence>
<accession>A0AAD8C6B3</accession>
<name>A0AAD8C6B3_BIOPF</name>
<sequence>MGSSSDKDSILDCNLLKMINILNELSSSSKMHTDMKLKEITSGILSVLLTLLKDNEITKLMCWLDTFKSLGKAAEEDIDKLVLAQERNKAVSSLNSPSSKKVSLKNLTQDKSRDEFEKLFSASCDQLQKLQEDVHKFQESYAYSIEVATNLGSFESPCGEDENRCLQEELRNKEVECEQIQEEIMSATDLLKVNLSNMMNIWRRYEALVHVEHIIPRVQRKEDMRSLNNLFSEVFQLTPIKQLEVRNNKVKKMLTSVTSLVGKINAHLSSLESTVPLAWCLDKQPSPCVKLNNTKLPDDIYLELRLFGFRVDQILREMKINYYFEKDPKTLHDCTVKEITMKDTKDGLIISVTLQLAKFTRTTKRSTKTNFEHFNRITWQLKLDIPGQPEIKCLSLPFTVRSGSTQLWYYIGAVHWYCWVQTDLYQPNCQCPTTMKRELFLSMLQERYHSITSDHFTEENIQSFQSQLDAMPSHLSHDVQMNEILQGKLPCIRSYDYSKRHTQENKFSFYNWFIAACNTLKRFQLEVHKLRIFSSFLSQQHCIDILKDQPNGTAIVRLSLNSIKNIQSEAPLAFVTVQIIFNSVQTTLVKDPDEIRSLYSFLSHIRGEKEEPNFCVHYVWPSCKQLEEYKECCTENVKSITNINGYKQVTREDQGDIIVSWDSHRGPVHGPGNKVEFEQPYELENVNFKHPRLVAQDELVHQNSHPLTCQEPLLSAQYEDLSFVCPDPNTGLHSTEVLIDIDSFETQSTEQCLDMTVLERISCSGKHLKKDVAWHGFTQIDSNVYLLDGWDVHHPPGGGQLSQDLDDLKVSDLLNLNSQLLNDRS</sequence>
<dbReference type="Proteomes" id="UP001233172">
    <property type="component" value="Unassembled WGS sequence"/>
</dbReference>
<dbReference type="GO" id="GO:0003700">
    <property type="term" value="F:DNA-binding transcription factor activity"/>
    <property type="evidence" value="ECO:0007669"/>
    <property type="project" value="InterPro"/>
</dbReference>
<comment type="caution">
    <text evidence="2">The sequence shown here is derived from an EMBL/GenBank/DDBJ whole genome shotgun (WGS) entry which is preliminary data.</text>
</comment>
<reference evidence="2" key="1">
    <citation type="journal article" date="2023" name="PLoS Negl. Trop. Dis.">
        <title>A genome sequence for Biomphalaria pfeifferi, the major vector snail for the human-infecting parasite Schistosoma mansoni.</title>
        <authorList>
            <person name="Bu L."/>
            <person name="Lu L."/>
            <person name="Laidemitt M.R."/>
            <person name="Zhang S.M."/>
            <person name="Mutuku M."/>
            <person name="Mkoji G."/>
            <person name="Steinauer M."/>
            <person name="Loker E.S."/>
        </authorList>
    </citation>
    <scope>NUCLEOTIDE SEQUENCE</scope>
    <source>
        <strain evidence="2">KasaAsao</strain>
    </source>
</reference>